<gene>
    <name evidence="20" type="ORF">DPX16_8625</name>
</gene>
<dbReference type="GO" id="GO:0003723">
    <property type="term" value="F:RNA binding"/>
    <property type="evidence" value="ECO:0007669"/>
    <property type="project" value="UniProtKB-KW"/>
</dbReference>
<dbReference type="EMBL" id="RJVU01017170">
    <property type="protein sequence ID" value="ROL52221.1"/>
    <property type="molecule type" value="Genomic_DNA"/>
</dbReference>
<dbReference type="PROSITE" id="PS00928">
    <property type="entry name" value="TREHALASE_2"/>
    <property type="match status" value="1"/>
</dbReference>
<dbReference type="InterPro" id="IPR000629">
    <property type="entry name" value="RNA-helicase_DEAD-box_CS"/>
</dbReference>
<dbReference type="InterPro" id="IPR011545">
    <property type="entry name" value="DEAD/DEAH_box_helicase_dom"/>
</dbReference>
<feature type="short sequence motif" description="Q motif" evidence="14">
    <location>
        <begin position="92"/>
        <end position="120"/>
    </location>
</feature>
<evidence type="ECO:0000256" key="15">
    <source>
        <dbReference type="RuleBase" id="RU361180"/>
    </source>
</evidence>
<dbReference type="InterPro" id="IPR001661">
    <property type="entry name" value="Glyco_hydro_37"/>
</dbReference>
<evidence type="ECO:0000256" key="16">
    <source>
        <dbReference type="SAM" id="MobiDB-lite"/>
    </source>
</evidence>
<dbReference type="Gene3D" id="3.40.50.300">
    <property type="entry name" value="P-loop containing nucleotide triphosphate hydrolases"/>
    <property type="match status" value="2"/>
</dbReference>
<accession>A0A3N0Z1R0</accession>
<dbReference type="InterPro" id="IPR027417">
    <property type="entry name" value="P-loop_NTPase"/>
</dbReference>
<comment type="similarity">
    <text evidence="3 15">Belongs to the glycosyl hydrolase 37 family.</text>
</comment>
<keyword evidence="9" id="KW-0067">ATP-binding</keyword>
<keyword evidence="6" id="KW-0547">Nucleotide-binding</keyword>
<dbReference type="CDD" id="cd18787">
    <property type="entry name" value="SF2_C_DEAD"/>
    <property type="match status" value="1"/>
</dbReference>
<dbReference type="InterPro" id="IPR008928">
    <property type="entry name" value="6-hairpin_glycosidase_sf"/>
</dbReference>
<dbReference type="InterPro" id="IPR014014">
    <property type="entry name" value="RNA_helicase_DEAD_Q_motif"/>
</dbReference>
<evidence type="ECO:0000256" key="7">
    <source>
        <dbReference type="ARBA" id="ARBA00022801"/>
    </source>
</evidence>
<dbReference type="PROSITE" id="PS51195">
    <property type="entry name" value="Q_MOTIF"/>
    <property type="match status" value="1"/>
</dbReference>
<evidence type="ECO:0000259" key="18">
    <source>
        <dbReference type="PROSITE" id="PS51194"/>
    </source>
</evidence>
<dbReference type="InterPro" id="IPR014001">
    <property type="entry name" value="Helicase_ATP-bd"/>
</dbReference>
<dbReference type="SMART" id="SM00487">
    <property type="entry name" value="DEXDc"/>
    <property type="match status" value="1"/>
</dbReference>
<dbReference type="Gene3D" id="1.50.10.10">
    <property type="match status" value="1"/>
</dbReference>
<dbReference type="FunFam" id="3.40.50.300:FF:000114">
    <property type="entry name" value="ATP-dependent RNA helicase DDX6"/>
    <property type="match status" value="1"/>
</dbReference>
<proteinExistence type="inferred from homology"/>
<evidence type="ECO:0000256" key="4">
    <source>
        <dbReference type="ARBA" id="ARBA00019905"/>
    </source>
</evidence>
<dbReference type="Pfam" id="PF00271">
    <property type="entry name" value="Helicase_C"/>
    <property type="match status" value="1"/>
</dbReference>
<comment type="similarity">
    <text evidence="12">Belongs to the DEAD box helicase family. DDX6/DHH1 subfamily.</text>
</comment>
<dbReference type="PRINTS" id="PR00744">
    <property type="entry name" value="GLHYDRLASE37"/>
</dbReference>
<feature type="region of interest" description="Disordered" evidence="16">
    <location>
        <begin position="1"/>
        <end position="74"/>
    </location>
</feature>
<dbReference type="GO" id="GO:0005524">
    <property type="term" value="F:ATP binding"/>
    <property type="evidence" value="ECO:0007669"/>
    <property type="project" value="UniProtKB-KW"/>
</dbReference>
<evidence type="ECO:0000256" key="9">
    <source>
        <dbReference type="ARBA" id="ARBA00022840"/>
    </source>
</evidence>
<evidence type="ECO:0000256" key="2">
    <source>
        <dbReference type="ARBA" id="ARBA00004496"/>
    </source>
</evidence>
<dbReference type="PANTHER" id="PTHR23403:SF1">
    <property type="entry name" value="TREHALASE"/>
    <property type="match status" value="1"/>
</dbReference>
<comment type="catalytic activity">
    <reaction evidence="1 15">
        <text>alpha,alpha-trehalose + H2O = alpha-D-glucose + beta-D-glucose</text>
        <dbReference type="Rhea" id="RHEA:32675"/>
        <dbReference type="ChEBI" id="CHEBI:15377"/>
        <dbReference type="ChEBI" id="CHEBI:15903"/>
        <dbReference type="ChEBI" id="CHEBI:16551"/>
        <dbReference type="ChEBI" id="CHEBI:17925"/>
        <dbReference type="EC" id="3.2.1.28"/>
    </reaction>
</comment>
<feature type="domain" description="Helicase ATP-binding" evidence="17">
    <location>
        <begin position="123"/>
        <end position="279"/>
    </location>
</feature>
<keyword evidence="5" id="KW-0963">Cytoplasm</keyword>
<evidence type="ECO:0000256" key="12">
    <source>
        <dbReference type="ARBA" id="ARBA00038316"/>
    </source>
</evidence>
<dbReference type="PROSITE" id="PS51192">
    <property type="entry name" value="HELICASE_ATP_BIND_1"/>
    <property type="match status" value="1"/>
</dbReference>
<name>A0A3N0Z1R0_ANAGA</name>
<dbReference type="GO" id="GO:0005737">
    <property type="term" value="C:cytoplasm"/>
    <property type="evidence" value="ECO:0007669"/>
    <property type="project" value="UniProtKB-SubCell"/>
</dbReference>
<dbReference type="PROSITE" id="PS51194">
    <property type="entry name" value="HELICASE_CTER"/>
    <property type="match status" value="1"/>
</dbReference>
<sequence length="1017" mass="115131">MENPVILGLSNQNGQMRGSVKPAGGPGGGGGGSQTMQPAQVKASSTVNNGNSQPAPTANTIIKPGDDWKKNLKLPPKDLRMRTSDVTATKGNEFEDYCLKRELLMGIFEMGWEKPSPIQEESIPIALSGRDILARAKNGTGKSGAYLIPLLERIDLKKDSIQALVIVPTRELALQVSQICIQVSKHMGGVKVMATTVHVVIATPGRILDLIKKGVAKVNQVQMVVLDEADKLLSQDFVQMMEEMLSSLPKQRQILLYSATFPLSVQKFMNNHLQKPYEINLMEELTLKGVTQYYAYVTERQKVHCLNTLFSRLQINQSIIFCNSSQRVELLAKKISQLGYSCFYIHAKMRQEHRNRVFHDFRNGLCRNLVCTDLFTRGIDIQAVNVVINFDFPKLGETYLHRIGRSGRFGHLGLAINLITYDDRFNLKGIEEQLGTEIKPIPSSIDKSLYVAEYHSESGEEVKLPIYCTGEVLRQVQMAKQFDDDKYFVDMKLTTAPEVIVEAFANLTSGFPNKTVPSSELQKFLQTYFEEPGKEFEQWTPPDWHSKPKFLSKVSDSKYRSWAEELHGLWKSLGRKIRDDVRDHPELYSQIYTPHPVVVPGGRFRELYYWDSYWVINGLLLSEMTETARGMILNFMFLVERYGFVPNGGRVYYERRSQPPFLPLMVESFYEVTRDKDFLGQVLPALEREYSFWMQNRSHVVAINGLTHILNQYNVPVDRPRPESYSDDVELAEGLSTEAQKRLWMELTSGAESGWDFSSRWYIDSTGRNNGTLSDTQTSSILPADLNAIMCRNERLLASFHRILGNEDKAAEYDKALSARIKAVESLLWDAERGAWFDFSLVNETRHLSFYPSNLAPLWARCYSKPEMGDQAVQYLRDSGGLDYPNGVPTSLSESGQQWDMPNAWPPLQHMIIEGLSGLDSAHAKELAFSLAQRWMQTNWRAYIKYEAMFEKYDVNGDGKPGGGGEYEVQLGFGWTNGIALQLLDQYGDRLSSGGCVLNASILIGLVYPILKSLFLF</sequence>
<dbReference type="InterPro" id="IPR012341">
    <property type="entry name" value="6hp_glycosidase-like_sf"/>
</dbReference>
<feature type="compositionally biased region" description="Polar residues" evidence="16">
    <location>
        <begin position="34"/>
        <end position="60"/>
    </location>
</feature>
<feature type="domain" description="DEAD-box RNA helicase Q" evidence="19">
    <location>
        <begin position="92"/>
        <end position="120"/>
    </location>
</feature>
<reference evidence="20 21" key="1">
    <citation type="submission" date="2018-10" db="EMBL/GenBank/DDBJ databases">
        <title>Genome assembly for a Yunnan-Guizhou Plateau 3E fish, Anabarilius grahami (Regan), and its evolutionary and genetic applications.</title>
        <authorList>
            <person name="Jiang W."/>
        </authorList>
    </citation>
    <scope>NUCLEOTIDE SEQUENCE [LARGE SCALE GENOMIC DNA]</scope>
    <source>
        <strain evidence="20">AG-KIZ</strain>
        <tissue evidence="20">Muscle</tissue>
    </source>
</reference>
<dbReference type="AlphaFoldDB" id="A0A3N0Z1R0"/>
<dbReference type="EC" id="3.2.1.28" evidence="15"/>
<keyword evidence="8 20" id="KW-0347">Helicase</keyword>
<dbReference type="GO" id="GO:0004555">
    <property type="term" value="F:alpha,alpha-trehalase activity"/>
    <property type="evidence" value="ECO:0007669"/>
    <property type="project" value="UniProtKB-EC"/>
</dbReference>
<evidence type="ECO:0000256" key="13">
    <source>
        <dbReference type="ARBA" id="ARBA00047984"/>
    </source>
</evidence>
<protein>
    <recommendedName>
        <fullName evidence="4 15">Trehalase</fullName>
        <ecNumber evidence="15">3.2.1.28</ecNumber>
    </recommendedName>
    <alternativeName>
        <fullName evidence="15">Alpha-trehalose glucohydrolase</fullName>
    </alternativeName>
</protein>
<organism evidence="20 21">
    <name type="scientific">Anabarilius grahami</name>
    <name type="common">Kanglang fish</name>
    <name type="synonym">Barilius grahami</name>
    <dbReference type="NCBI Taxonomy" id="495550"/>
    <lineage>
        <taxon>Eukaryota</taxon>
        <taxon>Metazoa</taxon>
        <taxon>Chordata</taxon>
        <taxon>Craniata</taxon>
        <taxon>Vertebrata</taxon>
        <taxon>Euteleostomi</taxon>
        <taxon>Actinopterygii</taxon>
        <taxon>Neopterygii</taxon>
        <taxon>Teleostei</taxon>
        <taxon>Ostariophysi</taxon>
        <taxon>Cypriniformes</taxon>
        <taxon>Xenocyprididae</taxon>
        <taxon>Xenocypridinae</taxon>
        <taxon>Xenocypridinae incertae sedis</taxon>
        <taxon>Anabarilius</taxon>
    </lineage>
</organism>
<feature type="domain" description="Helicase C-terminal" evidence="18">
    <location>
        <begin position="289"/>
        <end position="449"/>
    </location>
</feature>
<comment type="caution">
    <text evidence="20">The sequence shown here is derived from an EMBL/GenBank/DDBJ whole genome shotgun (WGS) entry which is preliminary data.</text>
</comment>
<evidence type="ECO:0000259" key="19">
    <source>
        <dbReference type="PROSITE" id="PS51195"/>
    </source>
</evidence>
<dbReference type="SUPFAM" id="SSF52540">
    <property type="entry name" value="P-loop containing nucleoside triphosphate hydrolases"/>
    <property type="match status" value="1"/>
</dbReference>
<evidence type="ECO:0000256" key="10">
    <source>
        <dbReference type="ARBA" id="ARBA00022884"/>
    </source>
</evidence>
<dbReference type="GO" id="GO:0003724">
    <property type="term" value="F:RNA helicase activity"/>
    <property type="evidence" value="ECO:0007669"/>
    <property type="project" value="UniProtKB-EC"/>
</dbReference>
<dbReference type="GO" id="GO:0005993">
    <property type="term" value="P:trehalose catabolic process"/>
    <property type="evidence" value="ECO:0007669"/>
    <property type="project" value="TreeGrafter"/>
</dbReference>
<feature type="compositionally biased region" description="Gly residues" evidence="16">
    <location>
        <begin position="24"/>
        <end position="33"/>
    </location>
</feature>
<dbReference type="InterPro" id="IPR018232">
    <property type="entry name" value="Glyco_hydro_37_CS"/>
</dbReference>
<dbReference type="PANTHER" id="PTHR23403">
    <property type="entry name" value="TREHALASE"/>
    <property type="match status" value="1"/>
</dbReference>
<evidence type="ECO:0000313" key="20">
    <source>
        <dbReference type="EMBL" id="ROL52221.1"/>
    </source>
</evidence>
<dbReference type="SMART" id="SM00490">
    <property type="entry name" value="HELICc"/>
    <property type="match status" value="1"/>
</dbReference>
<feature type="compositionally biased region" description="Basic and acidic residues" evidence="16">
    <location>
        <begin position="64"/>
        <end position="74"/>
    </location>
</feature>
<comment type="catalytic activity">
    <reaction evidence="13">
        <text>ATP + H2O = ADP + phosphate + H(+)</text>
        <dbReference type="Rhea" id="RHEA:13065"/>
        <dbReference type="ChEBI" id="CHEBI:15377"/>
        <dbReference type="ChEBI" id="CHEBI:15378"/>
        <dbReference type="ChEBI" id="CHEBI:30616"/>
        <dbReference type="ChEBI" id="CHEBI:43474"/>
        <dbReference type="ChEBI" id="CHEBI:456216"/>
        <dbReference type="EC" id="3.6.4.13"/>
    </reaction>
</comment>
<dbReference type="Pfam" id="PF00270">
    <property type="entry name" value="DEAD"/>
    <property type="match status" value="1"/>
</dbReference>
<evidence type="ECO:0000313" key="21">
    <source>
        <dbReference type="Proteomes" id="UP000281406"/>
    </source>
</evidence>
<dbReference type="SUPFAM" id="SSF48208">
    <property type="entry name" value="Six-hairpin glycosidases"/>
    <property type="match status" value="1"/>
</dbReference>
<keyword evidence="21" id="KW-1185">Reference proteome</keyword>
<evidence type="ECO:0000256" key="1">
    <source>
        <dbReference type="ARBA" id="ARBA00001576"/>
    </source>
</evidence>
<comment type="subcellular location">
    <subcellularLocation>
        <location evidence="2">Cytoplasm</location>
    </subcellularLocation>
</comment>
<evidence type="ECO:0000256" key="11">
    <source>
        <dbReference type="ARBA" id="ARBA00023295"/>
    </source>
</evidence>
<evidence type="ECO:0000256" key="5">
    <source>
        <dbReference type="ARBA" id="ARBA00022490"/>
    </source>
</evidence>
<keyword evidence="11 15" id="KW-0326">Glycosidase</keyword>
<dbReference type="OrthoDB" id="3542292at2759"/>
<dbReference type="PROSITE" id="PS00039">
    <property type="entry name" value="DEAD_ATP_HELICASE"/>
    <property type="match status" value="1"/>
</dbReference>
<dbReference type="InterPro" id="IPR001650">
    <property type="entry name" value="Helicase_C-like"/>
</dbReference>
<dbReference type="Proteomes" id="UP000281406">
    <property type="component" value="Unassembled WGS sequence"/>
</dbReference>
<evidence type="ECO:0000256" key="14">
    <source>
        <dbReference type="PROSITE-ProRule" id="PRU00552"/>
    </source>
</evidence>
<dbReference type="CDD" id="cd17940">
    <property type="entry name" value="DEADc_DDX6"/>
    <property type="match status" value="1"/>
</dbReference>
<evidence type="ECO:0000259" key="17">
    <source>
        <dbReference type="PROSITE" id="PS51192"/>
    </source>
</evidence>
<keyword evidence="7 15" id="KW-0378">Hydrolase</keyword>
<evidence type="ECO:0000256" key="6">
    <source>
        <dbReference type="ARBA" id="ARBA00022741"/>
    </source>
</evidence>
<evidence type="ECO:0000256" key="3">
    <source>
        <dbReference type="ARBA" id="ARBA00005615"/>
    </source>
</evidence>
<dbReference type="Pfam" id="PF01204">
    <property type="entry name" value="Trehalase"/>
    <property type="match status" value="1"/>
</dbReference>
<keyword evidence="10" id="KW-0694">RNA-binding</keyword>
<evidence type="ECO:0000256" key="8">
    <source>
        <dbReference type="ARBA" id="ARBA00022806"/>
    </source>
</evidence>
<dbReference type="PROSITE" id="PS00927">
    <property type="entry name" value="TREHALASE_1"/>
    <property type="match status" value="1"/>
</dbReference>